<dbReference type="Pfam" id="PF00497">
    <property type="entry name" value="SBP_bac_3"/>
    <property type="match status" value="1"/>
</dbReference>
<dbReference type="EMBL" id="CP009455">
    <property type="protein sequence ID" value="AIR88378.1"/>
    <property type="molecule type" value="Genomic_DNA"/>
</dbReference>
<feature type="domain" description="Solute-binding protein family 3/N-terminal" evidence="3">
    <location>
        <begin position="24"/>
        <end position="246"/>
    </location>
</feature>
<dbReference type="STRING" id="157783.LK03_03575"/>
<comment type="similarity">
    <text evidence="1">Belongs to the bacterial solute-binding protein 3 family.</text>
</comment>
<organism evidence="4 5">
    <name type="scientific">Pseudomonas cremoricolorata</name>
    <dbReference type="NCBI Taxonomy" id="157783"/>
    <lineage>
        <taxon>Bacteria</taxon>
        <taxon>Pseudomonadati</taxon>
        <taxon>Pseudomonadota</taxon>
        <taxon>Gammaproteobacteria</taxon>
        <taxon>Pseudomonadales</taxon>
        <taxon>Pseudomonadaceae</taxon>
        <taxon>Pseudomonas</taxon>
    </lineage>
</organism>
<dbReference type="KEGG" id="psw:LK03_03575"/>
<dbReference type="AlphaFoldDB" id="A0A089Y954"/>
<proteinExistence type="inferred from homology"/>
<accession>A0A089Y954</accession>
<evidence type="ECO:0000313" key="4">
    <source>
        <dbReference type="EMBL" id="AIR88378.1"/>
    </source>
</evidence>
<name>A0A089Y954_9PSED</name>
<evidence type="ECO:0000256" key="2">
    <source>
        <dbReference type="ARBA" id="ARBA00022729"/>
    </source>
</evidence>
<evidence type="ECO:0000256" key="1">
    <source>
        <dbReference type="ARBA" id="ARBA00010333"/>
    </source>
</evidence>
<keyword evidence="2" id="KW-0732">Signal</keyword>
<dbReference type="PANTHER" id="PTHR35936:SF25">
    <property type="entry name" value="ABC TRANSPORTER SUBSTRATE-BINDING PROTEIN"/>
    <property type="match status" value="1"/>
</dbReference>
<evidence type="ECO:0000313" key="5">
    <source>
        <dbReference type="Proteomes" id="UP000029493"/>
    </source>
</evidence>
<sequence length="261" mass="29718">MSKILPLIGIVLLICLSPLAQAERLRIVSDDWAPYIYQDNGQPQGLHFEVASEVFKRLGVEVDWVFMPWKRCLAMVEQGQADGILGLFKLPEREAFVLFPHEPLSQVDFILFQSRARPHSVRTLDDLNGLTVGTSPGYNYSAEFNEAQGFRREPAPTHIANFGKLALGRIDLLVTDRHVGEYLLHKLHLDEQIEALPLLIDSKPQYLGLTRKPGREQLAQAFAEVLQHFKQEPAYEAIVQRYVGTPDTFPRTVEHHERSTR</sequence>
<dbReference type="Proteomes" id="UP000029493">
    <property type="component" value="Chromosome"/>
</dbReference>
<dbReference type="RefSeq" id="WP_038411096.1">
    <property type="nucleotide sequence ID" value="NZ_CP009455.1"/>
</dbReference>
<dbReference type="InterPro" id="IPR001638">
    <property type="entry name" value="Solute-binding_3/MltF_N"/>
</dbReference>
<dbReference type="PANTHER" id="PTHR35936">
    <property type="entry name" value="MEMBRANE-BOUND LYTIC MUREIN TRANSGLYCOSYLASE F"/>
    <property type="match status" value="1"/>
</dbReference>
<dbReference type="SUPFAM" id="SSF53850">
    <property type="entry name" value="Periplasmic binding protein-like II"/>
    <property type="match status" value="1"/>
</dbReference>
<evidence type="ECO:0000259" key="3">
    <source>
        <dbReference type="SMART" id="SM00062"/>
    </source>
</evidence>
<protein>
    <submittedName>
        <fullName evidence="4">Amino acid ABC transporter substrate-binding protein</fullName>
    </submittedName>
</protein>
<gene>
    <name evidence="4" type="ORF">LK03_03575</name>
</gene>
<reference evidence="4 5" key="1">
    <citation type="submission" date="2014-09" db="EMBL/GenBank/DDBJ databases">
        <authorList>
            <person name="Chan K.-G."/>
        </authorList>
    </citation>
    <scope>NUCLEOTIDE SEQUENCE [LARGE SCALE GENOMIC DNA]</scope>
    <source>
        <strain evidence="4 5">ND07</strain>
    </source>
</reference>
<keyword evidence="5" id="KW-1185">Reference proteome</keyword>
<dbReference type="SMART" id="SM00062">
    <property type="entry name" value="PBPb"/>
    <property type="match status" value="1"/>
</dbReference>
<dbReference type="Gene3D" id="3.40.190.10">
    <property type="entry name" value="Periplasmic binding protein-like II"/>
    <property type="match status" value="2"/>
</dbReference>
<dbReference type="OrthoDB" id="5457351at2"/>
<dbReference type="eggNOG" id="COG0834">
    <property type="taxonomic scope" value="Bacteria"/>
</dbReference>